<organism evidence="1 2">
    <name type="scientific">Malassezia cuniculi</name>
    <dbReference type="NCBI Taxonomy" id="948313"/>
    <lineage>
        <taxon>Eukaryota</taxon>
        <taxon>Fungi</taxon>
        <taxon>Dikarya</taxon>
        <taxon>Basidiomycota</taxon>
        <taxon>Ustilaginomycotina</taxon>
        <taxon>Malasseziomycetes</taxon>
        <taxon>Malasseziales</taxon>
        <taxon>Malasseziaceae</taxon>
        <taxon>Malassezia</taxon>
    </lineage>
</organism>
<name>A0AAF0J7L5_9BASI</name>
<reference evidence="1" key="1">
    <citation type="submission" date="2023-03" db="EMBL/GenBank/DDBJ databases">
        <title>Mating type loci evolution in Malassezia.</title>
        <authorList>
            <person name="Coelho M.A."/>
        </authorList>
    </citation>
    <scope>NUCLEOTIDE SEQUENCE</scope>
    <source>
        <strain evidence="1">CBS 11721</strain>
    </source>
</reference>
<dbReference type="AlphaFoldDB" id="A0AAF0J7L5"/>
<dbReference type="PANTHER" id="PTHR14614:SF147">
    <property type="entry name" value="S-ADENOSYLMETHIONINE-DEPENDENT METHYLTRANSFERASE OF THE SEVEN BETA-STRAND FAMILY"/>
    <property type="match status" value="1"/>
</dbReference>
<evidence type="ECO:0000313" key="1">
    <source>
        <dbReference type="EMBL" id="WFD36373.1"/>
    </source>
</evidence>
<sequence length="296" mass="31551">MNWLQRVVSTGLSWAGPEARQVVDKAAQILEQSASALEAGELLRDFSFPLDGPARLSITIRDAPIPPSDSRLEQGVQVTAAAVGVQTYAASVIMADLLVTCPGAFHESLRKGAAPRALSVYELGAGTGVVGIVAAQLLAACAPDPGNTEVVITDYHVDVMGNLEHNLDAHLKLGYPTVSVSARALDWRDCDAIRNGDKSSESVYGVGSGRFETPPLPPPHSVHLILAADVIYDPCHAEWLISAIWYLLAQPDTDPNARAHVMSPVRIGFRLQGLYATLDTAVRQAGPRNGYTLARS</sequence>
<dbReference type="Pfam" id="PF10294">
    <property type="entry name" value="Methyltransf_16"/>
    <property type="match status" value="1"/>
</dbReference>
<dbReference type="Gene3D" id="3.40.50.150">
    <property type="entry name" value="Vaccinia Virus protein VP39"/>
    <property type="match status" value="1"/>
</dbReference>
<dbReference type="InterPro" id="IPR019410">
    <property type="entry name" value="Methyltransf_16"/>
</dbReference>
<dbReference type="GO" id="GO:0008757">
    <property type="term" value="F:S-adenosylmethionine-dependent methyltransferase activity"/>
    <property type="evidence" value="ECO:0007669"/>
    <property type="project" value="UniProtKB-ARBA"/>
</dbReference>
<dbReference type="PANTHER" id="PTHR14614">
    <property type="entry name" value="HEPATOCELLULAR CARCINOMA-ASSOCIATED ANTIGEN"/>
    <property type="match status" value="1"/>
</dbReference>
<protein>
    <submittedName>
        <fullName evidence="1">Uncharacterized protein</fullName>
    </submittedName>
</protein>
<dbReference type="InterPro" id="IPR029063">
    <property type="entry name" value="SAM-dependent_MTases_sf"/>
</dbReference>
<dbReference type="EMBL" id="CP119880">
    <property type="protein sequence ID" value="WFD36373.1"/>
    <property type="molecule type" value="Genomic_DNA"/>
</dbReference>
<proteinExistence type="predicted"/>
<gene>
    <name evidence="1" type="ORF">MCUN1_003252</name>
</gene>
<accession>A0AAF0J7L5</accession>
<dbReference type="SUPFAM" id="SSF53335">
    <property type="entry name" value="S-adenosyl-L-methionine-dependent methyltransferases"/>
    <property type="match status" value="1"/>
</dbReference>
<evidence type="ECO:0000313" key="2">
    <source>
        <dbReference type="Proteomes" id="UP001219933"/>
    </source>
</evidence>
<keyword evidence="2" id="KW-1185">Reference proteome</keyword>
<dbReference type="Proteomes" id="UP001219933">
    <property type="component" value="Chromosome 4"/>
</dbReference>